<dbReference type="Proteomes" id="UP000653454">
    <property type="component" value="Unassembled WGS sequence"/>
</dbReference>
<sequence>MKRRRESVATVYKRTTKFLTSNTANLLKKTMPNTKKYRFLEKAMERAEQNRHFNINKQYDCADDEKEDEYEGDQLDYFLGCADQRGVGGKAVRQLPRTLPWLHSTFMEELEWADVYKRIVGGQSEPQPVIHEKKYPKFPSRERNFAVRRRKNNNNNVVRVNNCQTCARASQDARR</sequence>
<proteinExistence type="predicted"/>
<organism evidence="1 2">
    <name type="scientific">Plutella xylostella</name>
    <name type="common">Diamondback moth</name>
    <name type="synonym">Plutella maculipennis</name>
    <dbReference type="NCBI Taxonomy" id="51655"/>
    <lineage>
        <taxon>Eukaryota</taxon>
        <taxon>Metazoa</taxon>
        <taxon>Ecdysozoa</taxon>
        <taxon>Arthropoda</taxon>
        <taxon>Hexapoda</taxon>
        <taxon>Insecta</taxon>
        <taxon>Pterygota</taxon>
        <taxon>Neoptera</taxon>
        <taxon>Endopterygota</taxon>
        <taxon>Lepidoptera</taxon>
        <taxon>Glossata</taxon>
        <taxon>Ditrysia</taxon>
        <taxon>Yponomeutoidea</taxon>
        <taxon>Plutellidae</taxon>
        <taxon>Plutella</taxon>
    </lineage>
</organism>
<protein>
    <submittedName>
        <fullName evidence="1">(diamondback moth) hypothetical protein</fullName>
    </submittedName>
</protein>
<accession>A0A8S4GBB0</accession>
<gene>
    <name evidence="1" type="ORF">PLXY2_LOCUS16786</name>
</gene>
<keyword evidence="2" id="KW-1185">Reference proteome</keyword>
<reference evidence="1" key="1">
    <citation type="submission" date="2020-11" db="EMBL/GenBank/DDBJ databases">
        <authorList>
            <person name="Whiteford S."/>
        </authorList>
    </citation>
    <scope>NUCLEOTIDE SEQUENCE</scope>
</reference>
<dbReference type="EMBL" id="CAJHNJ030000691">
    <property type="protein sequence ID" value="CAG9138443.1"/>
    <property type="molecule type" value="Genomic_DNA"/>
</dbReference>
<evidence type="ECO:0000313" key="2">
    <source>
        <dbReference type="Proteomes" id="UP000653454"/>
    </source>
</evidence>
<name>A0A8S4GBB0_PLUXY</name>
<dbReference type="AlphaFoldDB" id="A0A8S4GBB0"/>
<evidence type="ECO:0000313" key="1">
    <source>
        <dbReference type="EMBL" id="CAG9138443.1"/>
    </source>
</evidence>
<comment type="caution">
    <text evidence="1">The sequence shown here is derived from an EMBL/GenBank/DDBJ whole genome shotgun (WGS) entry which is preliminary data.</text>
</comment>